<keyword evidence="8" id="KW-1185">Reference proteome</keyword>
<dbReference type="CDD" id="cd16425">
    <property type="entry name" value="TrbF"/>
    <property type="match status" value="1"/>
</dbReference>
<feature type="domain" description="Bacterial virulence protein VirB8" evidence="6">
    <location>
        <begin position="35"/>
        <end position="219"/>
    </location>
</feature>
<evidence type="ECO:0000256" key="3">
    <source>
        <dbReference type="ARBA" id="ARBA00022989"/>
    </source>
</evidence>
<dbReference type="EMBL" id="FOSF01000010">
    <property type="protein sequence ID" value="SFJ96485.1"/>
    <property type="molecule type" value="Genomic_DNA"/>
</dbReference>
<dbReference type="RefSeq" id="WP_074839844.1">
    <property type="nucleotide sequence ID" value="NZ_CP047056.1"/>
</dbReference>
<evidence type="ECO:0000313" key="8">
    <source>
        <dbReference type="Proteomes" id="UP000243374"/>
    </source>
</evidence>
<evidence type="ECO:0000259" key="6">
    <source>
        <dbReference type="Pfam" id="PF04335"/>
    </source>
</evidence>
<comment type="subcellular location">
    <subcellularLocation>
        <location evidence="1">Membrane</location>
        <topology evidence="1">Single-pass membrane protein</topology>
    </subcellularLocation>
</comment>
<evidence type="ECO:0000256" key="4">
    <source>
        <dbReference type="ARBA" id="ARBA00023136"/>
    </source>
</evidence>
<keyword evidence="4 5" id="KW-0472">Membrane</keyword>
<dbReference type="InterPro" id="IPR007430">
    <property type="entry name" value="VirB8"/>
</dbReference>
<gene>
    <name evidence="7" type="ORF">SAMN04487865_101037</name>
</gene>
<dbReference type="SUPFAM" id="SSF54427">
    <property type="entry name" value="NTF2-like"/>
    <property type="match status" value="1"/>
</dbReference>
<dbReference type="Pfam" id="PF04335">
    <property type="entry name" value="VirB8"/>
    <property type="match status" value="1"/>
</dbReference>
<dbReference type="Proteomes" id="UP000243374">
    <property type="component" value="Unassembled WGS sequence"/>
</dbReference>
<dbReference type="OrthoDB" id="597581at2"/>
<dbReference type="GO" id="GO:0016020">
    <property type="term" value="C:membrane"/>
    <property type="evidence" value="ECO:0007669"/>
    <property type="project" value="UniProtKB-SubCell"/>
</dbReference>
<keyword evidence="2 5" id="KW-0812">Transmembrane</keyword>
<feature type="transmembrane region" description="Helical" evidence="5">
    <location>
        <begin position="31"/>
        <end position="53"/>
    </location>
</feature>
<proteinExistence type="predicted"/>
<dbReference type="InterPro" id="IPR035658">
    <property type="entry name" value="TrbF"/>
</dbReference>
<dbReference type="AlphaFoldDB" id="A0A662Z984"/>
<evidence type="ECO:0000313" key="7">
    <source>
        <dbReference type="EMBL" id="SFJ96485.1"/>
    </source>
</evidence>
<evidence type="ECO:0000256" key="2">
    <source>
        <dbReference type="ARBA" id="ARBA00022692"/>
    </source>
</evidence>
<organism evidence="7 8">
    <name type="scientific">Succinivibrio dextrinosolvens</name>
    <dbReference type="NCBI Taxonomy" id="83771"/>
    <lineage>
        <taxon>Bacteria</taxon>
        <taxon>Pseudomonadati</taxon>
        <taxon>Pseudomonadota</taxon>
        <taxon>Gammaproteobacteria</taxon>
        <taxon>Aeromonadales</taxon>
        <taxon>Succinivibrionaceae</taxon>
        <taxon>Succinivibrio</taxon>
    </lineage>
</organism>
<sequence>MGTLRSLFKRKEHRDSVTLYTFASSSYMRNVLPLIMGLGGIALGFVSLGYLLLLHKEPQVIPYIVTVDKQGSVIASDRLQSSKEIPETALAAFMCDFIEKAFSMCQDSSLQREYIRKVYSMVDLESQARRYLDGFYNDSELFRSGGNLLADVKIDSVSRLSNNSFQVDYSVITQRFDEITEKHFKSVLSYRIGSISFDNVEEIRLNPLSVLIYEIRTSKKLVKEMNHE</sequence>
<evidence type="ECO:0000256" key="5">
    <source>
        <dbReference type="SAM" id="Phobius"/>
    </source>
</evidence>
<reference evidence="7 8" key="1">
    <citation type="submission" date="2016-10" db="EMBL/GenBank/DDBJ databases">
        <authorList>
            <person name="Varghese N."/>
            <person name="Submissions S."/>
        </authorList>
    </citation>
    <scope>NUCLEOTIDE SEQUENCE [LARGE SCALE GENOMIC DNA]</scope>
    <source>
        <strain evidence="7 8">22B</strain>
    </source>
</reference>
<keyword evidence="3 5" id="KW-1133">Transmembrane helix</keyword>
<evidence type="ECO:0000256" key="1">
    <source>
        <dbReference type="ARBA" id="ARBA00004167"/>
    </source>
</evidence>
<name>A0A662Z984_9GAMM</name>
<protein>
    <submittedName>
        <fullName evidence="7">Type IV secretory pathway, TrbF components</fullName>
    </submittedName>
</protein>
<accession>A0A662Z984</accession>
<dbReference type="InterPro" id="IPR032710">
    <property type="entry name" value="NTF2-like_dom_sf"/>
</dbReference>
<dbReference type="Gene3D" id="3.10.450.230">
    <property type="entry name" value="VirB8 protein"/>
    <property type="match status" value="1"/>
</dbReference>